<reference evidence="2" key="1">
    <citation type="journal article" date="2019" name="Int. J. Syst. Evol. Microbiol.">
        <title>The Global Catalogue of Microorganisms (GCM) 10K type strain sequencing project: providing services to taxonomists for standard genome sequencing and annotation.</title>
        <authorList>
            <consortium name="The Broad Institute Genomics Platform"/>
            <consortium name="The Broad Institute Genome Sequencing Center for Infectious Disease"/>
            <person name="Wu L."/>
            <person name="Ma J."/>
        </authorList>
    </citation>
    <scope>NUCLEOTIDE SEQUENCE [LARGE SCALE GENOMIC DNA]</scope>
    <source>
        <strain evidence="2">JCM 17978</strain>
    </source>
</reference>
<name>A0ABW0C795_9FLAO</name>
<organism evidence="1 2">
    <name type="scientific">Bizionia hallyeonensis</name>
    <dbReference type="NCBI Taxonomy" id="1123757"/>
    <lineage>
        <taxon>Bacteria</taxon>
        <taxon>Pseudomonadati</taxon>
        <taxon>Bacteroidota</taxon>
        <taxon>Flavobacteriia</taxon>
        <taxon>Flavobacteriales</taxon>
        <taxon>Flavobacteriaceae</taxon>
        <taxon>Bizionia</taxon>
    </lineage>
</organism>
<evidence type="ECO:0000313" key="1">
    <source>
        <dbReference type="EMBL" id="MFC5196074.1"/>
    </source>
</evidence>
<dbReference type="Gene3D" id="3.30.530.20">
    <property type="match status" value="1"/>
</dbReference>
<accession>A0ABW0C795</accession>
<gene>
    <name evidence="1" type="ORF">ACFPH8_12095</name>
</gene>
<keyword evidence="2" id="KW-1185">Reference proteome</keyword>
<dbReference type="RefSeq" id="WP_376861284.1">
    <property type="nucleotide sequence ID" value="NZ_JBHSLA010000005.1"/>
</dbReference>
<sequence>MTYTSEIHINLSLKAFICKFNNVENLKHWQEGLTHYDHIYGMPGETGSKIQLHYVLNKKPFFLIQTISESKLPHKLHFTYESNGLYNIQENYFKAISDSETVWTTRNEYIPTNFKMRMMLLVMPKTFINQTKTYLKNFKSFAENETAVIRKK</sequence>
<evidence type="ECO:0000313" key="2">
    <source>
        <dbReference type="Proteomes" id="UP001596162"/>
    </source>
</evidence>
<dbReference type="Proteomes" id="UP001596162">
    <property type="component" value="Unassembled WGS sequence"/>
</dbReference>
<protein>
    <submittedName>
        <fullName evidence="1">SRPBCC family protein</fullName>
    </submittedName>
</protein>
<comment type="caution">
    <text evidence="1">The sequence shown here is derived from an EMBL/GenBank/DDBJ whole genome shotgun (WGS) entry which is preliminary data.</text>
</comment>
<dbReference type="SUPFAM" id="SSF55961">
    <property type="entry name" value="Bet v1-like"/>
    <property type="match status" value="1"/>
</dbReference>
<dbReference type="InterPro" id="IPR023393">
    <property type="entry name" value="START-like_dom_sf"/>
</dbReference>
<dbReference type="EMBL" id="JBHSLA010000005">
    <property type="protein sequence ID" value="MFC5196074.1"/>
    <property type="molecule type" value="Genomic_DNA"/>
</dbReference>
<proteinExistence type="predicted"/>